<dbReference type="Gene3D" id="3.90.1170.40">
    <property type="entry name" value="Molybdopterin biosynthesis MoaE subunit"/>
    <property type="match status" value="1"/>
</dbReference>
<accession>A0A554SGG8</accession>
<name>A0A554SGG8_9ACTN</name>
<proteinExistence type="predicted"/>
<evidence type="ECO:0000313" key="2">
    <source>
        <dbReference type="Proteomes" id="UP000316988"/>
    </source>
</evidence>
<dbReference type="InterPro" id="IPR003448">
    <property type="entry name" value="Mopterin_biosynth_MoaE"/>
</dbReference>
<gene>
    <name evidence="1" type="ORF">FNM00_03160</name>
</gene>
<sequence length="137" mass="14425">MSVQLADIWDDDLELDQLVALVGTPGHGAVATFTGCVRDHDGGRSVTRLVYEAHPEAVARLQASAARIAERGVSVAVLHRTGSLAIGDAAIAAAVSAPHRSEAFAAIADLIDDVKATVPIWKHQFYADGSDDWVNSP</sequence>
<dbReference type="AlphaFoldDB" id="A0A554SGG8"/>
<organism evidence="1 2">
    <name type="scientific">Aeromicrobium piscarium</name>
    <dbReference type="NCBI Taxonomy" id="2590901"/>
    <lineage>
        <taxon>Bacteria</taxon>
        <taxon>Bacillati</taxon>
        <taxon>Actinomycetota</taxon>
        <taxon>Actinomycetes</taxon>
        <taxon>Propionibacteriales</taxon>
        <taxon>Nocardioidaceae</taxon>
        <taxon>Aeromicrobium</taxon>
    </lineage>
</organism>
<dbReference type="InterPro" id="IPR036563">
    <property type="entry name" value="MoaE_sf"/>
</dbReference>
<comment type="caution">
    <text evidence="1">The sequence shown here is derived from an EMBL/GenBank/DDBJ whole genome shotgun (WGS) entry which is preliminary data.</text>
</comment>
<dbReference type="GO" id="GO:0006777">
    <property type="term" value="P:Mo-molybdopterin cofactor biosynthetic process"/>
    <property type="evidence" value="ECO:0007669"/>
    <property type="project" value="InterPro"/>
</dbReference>
<evidence type="ECO:0000313" key="1">
    <source>
        <dbReference type="EMBL" id="TSD65440.1"/>
    </source>
</evidence>
<dbReference type="SUPFAM" id="SSF54690">
    <property type="entry name" value="Molybdopterin synthase subunit MoaE"/>
    <property type="match status" value="1"/>
</dbReference>
<protein>
    <submittedName>
        <fullName evidence="1">Molybdenum cofactor biosynthesis protein MoaE</fullName>
    </submittedName>
</protein>
<reference evidence="1 2" key="1">
    <citation type="submission" date="2019-07" db="EMBL/GenBank/DDBJ databases">
        <authorList>
            <person name="Zhao L.H."/>
        </authorList>
    </citation>
    <scope>NUCLEOTIDE SEQUENCE [LARGE SCALE GENOMIC DNA]</scope>
    <source>
        <strain evidence="1 2">Co35</strain>
    </source>
</reference>
<dbReference type="PANTHER" id="PTHR23404">
    <property type="entry name" value="MOLYBDOPTERIN SYNTHASE RELATED"/>
    <property type="match status" value="1"/>
</dbReference>
<dbReference type="EMBL" id="VLNT01000002">
    <property type="protein sequence ID" value="TSD65440.1"/>
    <property type="molecule type" value="Genomic_DNA"/>
</dbReference>
<keyword evidence="2" id="KW-1185">Reference proteome</keyword>
<dbReference type="CDD" id="cd00756">
    <property type="entry name" value="MoaE"/>
    <property type="match status" value="1"/>
</dbReference>
<dbReference type="OrthoDB" id="9794429at2"/>
<dbReference type="RefSeq" id="WP_143911564.1">
    <property type="nucleotide sequence ID" value="NZ_VLNT01000002.1"/>
</dbReference>
<dbReference type="Pfam" id="PF02391">
    <property type="entry name" value="MoaE"/>
    <property type="match status" value="1"/>
</dbReference>
<dbReference type="Proteomes" id="UP000316988">
    <property type="component" value="Unassembled WGS sequence"/>
</dbReference>